<keyword evidence="1" id="KW-0479">Metal-binding</keyword>
<dbReference type="EMBL" id="MWQY01000015">
    <property type="protein sequence ID" value="ORC34108.1"/>
    <property type="molecule type" value="Genomic_DNA"/>
</dbReference>
<evidence type="ECO:0000313" key="4">
    <source>
        <dbReference type="Proteomes" id="UP000192343"/>
    </source>
</evidence>
<dbReference type="Gene3D" id="3.10.180.10">
    <property type="entry name" value="2,3-Dihydroxybiphenyl 1,2-Dioxygenase, domain 1"/>
    <property type="match status" value="1"/>
</dbReference>
<dbReference type="GO" id="GO:0046872">
    <property type="term" value="F:metal ion binding"/>
    <property type="evidence" value="ECO:0007669"/>
    <property type="project" value="UniProtKB-KW"/>
</dbReference>
<dbReference type="InterPro" id="IPR037523">
    <property type="entry name" value="VOC_core"/>
</dbReference>
<dbReference type="STRING" id="1963862.B4O97_13580"/>
<feature type="domain" description="VOC" evidence="2">
    <location>
        <begin position="10"/>
        <end position="134"/>
    </location>
</feature>
<dbReference type="Pfam" id="PF00903">
    <property type="entry name" value="Glyoxalase"/>
    <property type="match status" value="1"/>
</dbReference>
<gene>
    <name evidence="3" type="ORF">B4O97_13580</name>
</gene>
<keyword evidence="4" id="KW-1185">Reference proteome</keyword>
<dbReference type="AlphaFoldDB" id="A0A1Y1RWS5"/>
<proteinExistence type="predicted"/>
<dbReference type="InterPro" id="IPR029068">
    <property type="entry name" value="Glyas_Bleomycin-R_OHBP_Dase"/>
</dbReference>
<dbReference type="InterPro" id="IPR051785">
    <property type="entry name" value="MMCE/EMCE_epimerase"/>
</dbReference>
<evidence type="ECO:0000256" key="1">
    <source>
        <dbReference type="ARBA" id="ARBA00022723"/>
    </source>
</evidence>
<dbReference type="GO" id="GO:0004493">
    <property type="term" value="F:methylmalonyl-CoA epimerase activity"/>
    <property type="evidence" value="ECO:0007669"/>
    <property type="project" value="TreeGrafter"/>
</dbReference>
<evidence type="ECO:0000259" key="2">
    <source>
        <dbReference type="PROSITE" id="PS51819"/>
    </source>
</evidence>
<accession>A0A1Y1RWS5</accession>
<protein>
    <recommendedName>
        <fullName evidence="2">VOC domain-containing protein</fullName>
    </recommendedName>
</protein>
<organism evidence="3 4">
    <name type="scientific">Marispirochaeta aestuarii</name>
    <dbReference type="NCBI Taxonomy" id="1963862"/>
    <lineage>
        <taxon>Bacteria</taxon>
        <taxon>Pseudomonadati</taxon>
        <taxon>Spirochaetota</taxon>
        <taxon>Spirochaetia</taxon>
        <taxon>Spirochaetales</taxon>
        <taxon>Spirochaetaceae</taxon>
        <taxon>Marispirochaeta</taxon>
    </lineage>
</organism>
<sequence>MSTLSDTISGFQHLGLPVRDIEASIAFYRRLGFSVFRRHEFDENGATTQVAFLDMKAFRLELYQPAAGVANDRSTGTIDHIALDVQDIDTAHKAVQEAGFKIVEGINELPLHAKGIRYFMILGPDNERVEFNQIL</sequence>
<dbReference type="SUPFAM" id="SSF54593">
    <property type="entry name" value="Glyoxalase/Bleomycin resistance protein/Dihydroxybiphenyl dioxygenase"/>
    <property type="match status" value="1"/>
</dbReference>
<dbReference type="PROSITE" id="PS51819">
    <property type="entry name" value="VOC"/>
    <property type="match status" value="1"/>
</dbReference>
<dbReference type="OrthoDB" id="371072at2"/>
<reference evidence="3 4" key="1">
    <citation type="submission" date="2017-03" db="EMBL/GenBank/DDBJ databases">
        <title>Draft Genome sequence of Marispirochaeta sp. strain JC444.</title>
        <authorList>
            <person name="Shivani Y."/>
            <person name="Subhash Y."/>
            <person name="Sasikala C."/>
            <person name="Ramana C."/>
        </authorList>
    </citation>
    <scope>NUCLEOTIDE SEQUENCE [LARGE SCALE GENOMIC DNA]</scope>
    <source>
        <strain evidence="3 4">JC444</strain>
    </source>
</reference>
<dbReference type="RefSeq" id="WP_083051611.1">
    <property type="nucleotide sequence ID" value="NZ_MWQY01000015.1"/>
</dbReference>
<dbReference type="Proteomes" id="UP000192343">
    <property type="component" value="Unassembled WGS sequence"/>
</dbReference>
<dbReference type="InterPro" id="IPR004360">
    <property type="entry name" value="Glyas_Fos-R_dOase_dom"/>
</dbReference>
<dbReference type="PANTHER" id="PTHR43048:SF3">
    <property type="entry name" value="METHYLMALONYL-COA EPIMERASE, MITOCHONDRIAL"/>
    <property type="match status" value="1"/>
</dbReference>
<dbReference type="GO" id="GO:0046491">
    <property type="term" value="P:L-methylmalonyl-CoA metabolic process"/>
    <property type="evidence" value="ECO:0007669"/>
    <property type="project" value="TreeGrafter"/>
</dbReference>
<evidence type="ECO:0000313" key="3">
    <source>
        <dbReference type="EMBL" id="ORC34108.1"/>
    </source>
</evidence>
<dbReference type="PANTHER" id="PTHR43048">
    <property type="entry name" value="METHYLMALONYL-COA EPIMERASE"/>
    <property type="match status" value="1"/>
</dbReference>
<name>A0A1Y1RWS5_9SPIO</name>
<comment type="caution">
    <text evidence="3">The sequence shown here is derived from an EMBL/GenBank/DDBJ whole genome shotgun (WGS) entry which is preliminary data.</text>
</comment>